<name>A0A975P421_9BRAD</name>
<evidence type="ECO:0000313" key="2">
    <source>
        <dbReference type="Proteomes" id="UP000676951"/>
    </source>
</evidence>
<dbReference type="AlphaFoldDB" id="A0A975P421"/>
<protein>
    <submittedName>
        <fullName evidence="1">DUF2336 domain-containing protein</fullName>
    </submittedName>
</protein>
<sequence length="366" mass="40248">MVIENQSLVDELESAIANADVGRRAAILRRVADLFSSTSGNLSNEQTVLFDDVLQQLVDEIEISARACFAEYLAQSPAAPPRILRRLALDDVIDVARPVLSHSEQLDEVTLAEGARTKSQAHLLAIATRKTIPESVTDILVERGNREVALSTAANPGASFSESGYSSLVRRASDDDDLAVCTWARREIPRRHLLKLFADASDSLKRRLSKEDPRKAARIADIVSRAANRLQAQTRESSADFARARALVQPLDEAGKLDEAALFDFASAEKFAETVLALSAICDLPVGLIERALVEERSEQLLVLAKAARLSWKTTKAILLLQRPAEKSTADLDRLLETFLRLRPETAGQAVQFYRLRERSLTAGPN</sequence>
<evidence type="ECO:0000313" key="1">
    <source>
        <dbReference type="EMBL" id="QWG25926.1"/>
    </source>
</evidence>
<dbReference type="InterPro" id="IPR019285">
    <property type="entry name" value="DUF2336"/>
</dbReference>
<dbReference type="Pfam" id="PF10098">
    <property type="entry name" value="DUF2336"/>
    <property type="match status" value="1"/>
</dbReference>
<reference evidence="1 2" key="1">
    <citation type="submission" date="2021-06" db="EMBL/GenBank/DDBJ databases">
        <title>Bradyrhizobium sp. S2-11-4 Genome sequencing.</title>
        <authorList>
            <person name="Jin L."/>
        </authorList>
    </citation>
    <scope>NUCLEOTIDE SEQUENCE [LARGE SCALE GENOMIC DNA]</scope>
    <source>
        <strain evidence="1 2">S2-11-4</strain>
    </source>
</reference>
<dbReference type="EMBL" id="CP076136">
    <property type="protein sequence ID" value="QWG25926.1"/>
    <property type="molecule type" value="Genomic_DNA"/>
</dbReference>
<dbReference type="Proteomes" id="UP000676951">
    <property type="component" value="Chromosome"/>
</dbReference>
<proteinExistence type="predicted"/>
<keyword evidence="2" id="KW-1185">Reference proteome</keyword>
<accession>A0A975P421</accession>
<organism evidence="1 2">
    <name type="scientific">Bradyrhizobium sediminis</name>
    <dbReference type="NCBI Taxonomy" id="2840469"/>
    <lineage>
        <taxon>Bacteria</taxon>
        <taxon>Pseudomonadati</taxon>
        <taxon>Pseudomonadota</taxon>
        <taxon>Alphaproteobacteria</taxon>
        <taxon>Hyphomicrobiales</taxon>
        <taxon>Nitrobacteraceae</taxon>
        <taxon>Bradyrhizobium</taxon>
    </lineage>
</organism>
<gene>
    <name evidence="1" type="ORF">KMZ93_10290</name>
</gene>